<reference evidence="1" key="1">
    <citation type="submission" date="2020-03" db="EMBL/GenBank/DDBJ databases">
        <authorList>
            <person name="Weist P."/>
        </authorList>
    </citation>
    <scope>NUCLEOTIDE SEQUENCE</scope>
</reference>
<comment type="caution">
    <text evidence="1">The sequence shown here is derived from an EMBL/GenBank/DDBJ whole genome shotgun (WGS) entry which is preliminary data.</text>
</comment>
<keyword evidence="2" id="KW-1185">Reference proteome</keyword>
<accession>A0A9N7TR22</accession>
<dbReference type="EMBL" id="CADEAL010000236">
    <property type="protein sequence ID" value="CAB1416996.1"/>
    <property type="molecule type" value="Genomic_DNA"/>
</dbReference>
<evidence type="ECO:0000313" key="1">
    <source>
        <dbReference type="EMBL" id="CAB1416996.1"/>
    </source>
</evidence>
<name>A0A9N7TR22_PLEPL</name>
<evidence type="ECO:0000313" key="2">
    <source>
        <dbReference type="Proteomes" id="UP001153269"/>
    </source>
</evidence>
<gene>
    <name evidence="1" type="ORF">PLEPLA_LOCUS4789</name>
</gene>
<organism evidence="1 2">
    <name type="scientific">Pleuronectes platessa</name>
    <name type="common">European plaice</name>
    <dbReference type="NCBI Taxonomy" id="8262"/>
    <lineage>
        <taxon>Eukaryota</taxon>
        <taxon>Metazoa</taxon>
        <taxon>Chordata</taxon>
        <taxon>Craniata</taxon>
        <taxon>Vertebrata</taxon>
        <taxon>Euteleostomi</taxon>
        <taxon>Actinopterygii</taxon>
        <taxon>Neopterygii</taxon>
        <taxon>Teleostei</taxon>
        <taxon>Neoteleostei</taxon>
        <taxon>Acanthomorphata</taxon>
        <taxon>Carangaria</taxon>
        <taxon>Pleuronectiformes</taxon>
        <taxon>Pleuronectoidei</taxon>
        <taxon>Pleuronectidae</taxon>
        <taxon>Pleuronectes</taxon>
    </lineage>
</organism>
<dbReference type="Proteomes" id="UP001153269">
    <property type="component" value="Unassembled WGS sequence"/>
</dbReference>
<proteinExistence type="predicted"/>
<dbReference type="AlphaFoldDB" id="A0A9N7TR22"/>
<protein>
    <submittedName>
        <fullName evidence="1">Uncharacterized protein</fullName>
    </submittedName>
</protein>
<sequence>MKQGPSWRAHQHITGPSFTVALPHSLLLNYGNFQEKRGGMGGWSVGGAGEAEAPDWPERQEALYRDWLLGLGAQSFVPSSLFADSIISQRAAAEEEEEEVDFCVCGGGR</sequence>